<accession>A0A1E3VCD9</accession>
<dbReference type="RefSeq" id="WP_069458981.1">
    <property type="nucleotide sequence ID" value="NZ_CP034909.1"/>
</dbReference>
<comment type="caution">
    <text evidence="1">The sequence shown here is derived from an EMBL/GenBank/DDBJ whole genome shotgun (WGS) entry which is preliminary data.</text>
</comment>
<dbReference type="SUPFAM" id="SSF51569">
    <property type="entry name" value="Aldolase"/>
    <property type="match status" value="1"/>
</dbReference>
<name>A0A1E3VCD9_9HYPH</name>
<reference evidence="2" key="1">
    <citation type="submission" date="2016-05" db="EMBL/GenBank/DDBJ databases">
        <authorList>
            <person name="Li Y."/>
        </authorList>
    </citation>
    <scope>NUCLEOTIDE SEQUENCE [LARGE SCALE GENOMIC DNA]</scope>
    <source>
        <strain evidence="2">YIC4027</strain>
    </source>
</reference>
<proteinExistence type="predicted"/>
<dbReference type="Pfam" id="PF06187">
    <property type="entry name" value="DUF993"/>
    <property type="match status" value="1"/>
</dbReference>
<gene>
    <name evidence="1" type="ORF">A8M32_13275</name>
</gene>
<dbReference type="AlphaFoldDB" id="A0A1E3VCD9"/>
<dbReference type="Proteomes" id="UP000094342">
    <property type="component" value="Unassembled WGS sequence"/>
</dbReference>
<evidence type="ECO:0000313" key="1">
    <source>
        <dbReference type="EMBL" id="ODR91107.1"/>
    </source>
</evidence>
<dbReference type="InterPro" id="IPR009334">
    <property type="entry name" value="DUF993"/>
</dbReference>
<dbReference type="InterPro" id="IPR013785">
    <property type="entry name" value="Aldolase_TIM"/>
</dbReference>
<dbReference type="Gene3D" id="3.20.20.70">
    <property type="entry name" value="Aldolase class I"/>
    <property type="match status" value="1"/>
</dbReference>
<dbReference type="EMBL" id="LYBW01000057">
    <property type="protein sequence ID" value="ODR91107.1"/>
    <property type="molecule type" value="Genomic_DNA"/>
</dbReference>
<keyword evidence="2" id="KW-1185">Reference proteome</keyword>
<dbReference type="STRING" id="1752398.A8M32_13275"/>
<sequence length="390" mass="42269">MTSLLLPNRDGSLEEYRLRGTPIARPAAAPSFSRIAYAAAHVVSDPLADADPWGHPAIDWEATMAFRRHLWSLGFKIAEAMDTAQRGMGLSWAGAQELIRRSLAEARGVPGADLACGAGTDQLSPAEARSVEDVIASYEEQIGFVEAEGGRAIMMASRALASVARSADDYRHVYGRILSQARDKVVLHWLGDMFDPQLEGYWGSTNFEEALETVLSIIRENSAKVEGIKISLLDNRKEVKLRNGLPEGVLCFTGDDFNYAELIEGDGEKCSHALLGIFDAVAPSASKALAALAAGDLATFRGVIAPTVPLSRKIFEAPTQYYKAGVVFLAWLNGHQRHFTMPAGLQSARGVLHYADIFRLADQANVLDQPELAVGRMRHLLAVLGVEQGV</sequence>
<protein>
    <submittedName>
        <fullName evidence="1">Dihydrodipicolinate synthase family protein</fullName>
    </submittedName>
</protein>
<dbReference type="OrthoDB" id="9805272at2"/>
<organism evidence="1 2">
    <name type="scientific">Sinorhizobium alkalisoli</name>
    <dbReference type="NCBI Taxonomy" id="1752398"/>
    <lineage>
        <taxon>Bacteria</taxon>
        <taxon>Pseudomonadati</taxon>
        <taxon>Pseudomonadota</taxon>
        <taxon>Alphaproteobacteria</taxon>
        <taxon>Hyphomicrobiales</taxon>
        <taxon>Rhizobiaceae</taxon>
        <taxon>Sinorhizobium/Ensifer group</taxon>
        <taxon>Sinorhizobium</taxon>
    </lineage>
</organism>
<evidence type="ECO:0000313" key="2">
    <source>
        <dbReference type="Proteomes" id="UP000094342"/>
    </source>
</evidence>